<evidence type="ECO:0000313" key="2">
    <source>
        <dbReference type="Proteomes" id="UP000003748"/>
    </source>
</evidence>
<dbReference type="Proteomes" id="UP000003748">
    <property type="component" value="Unassembled WGS sequence"/>
</dbReference>
<dbReference type="HOGENOM" id="CLU_2422714_0_0_0"/>
<dbReference type="AlphaFoldDB" id="D4CXL3"/>
<dbReference type="EMBL" id="ACJY01000100">
    <property type="protein sequence ID" value="EFE85910.1"/>
    <property type="molecule type" value="Genomic_DNA"/>
</dbReference>
<accession>D4CXL3</accession>
<sequence>MLKKDEKIKFFFENLLDEFKEFYSYFKIIKNENSYDFGYKNNKNSVIITFYNYKIKRFKKSILENRFLNSLTYKILEKNKKKHKLFLFYFF</sequence>
<reference evidence="1 2" key="1">
    <citation type="submission" date="2010-02" db="EMBL/GenBank/DDBJ databases">
        <authorList>
            <person name="Weinstock G."/>
            <person name="Sodergren E."/>
            <person name="Clifton S."/>
            <person name="Fulton L."/>
            <person name="Fulton B."/>
            <person name="Courtney L."/>
            <person name="Fronick C."/>
            <person name="Harrison M."/>
            <person name="Strong C."/>
            <person name="Farmer C."/>
            <person name="Delahaunty K."/>
            <person name="Markovic C."/>
            <person name="Hall O."/>
            <person name="Minx P."/>
            <person name="Tomlinson C."/>
            <person name="Mitreva M."/>
            <person name="Nelson J."/>
            <person name="Hou S."/>
            <person name="Wollam A."/>
            <person name="Pepin K.H."/>
            <person name="Johnson M."/>
            <person name="Bhonagiri V."/>
            <person name="Zhang X."/>
            <person name="Suruliraj S."/>
            <person name="Warren W."/>
            <person name="Chinwalla A."/>
            <person name="Mardis E.R."/>
            <person name="Wilson R.K."/>
        </authorList>
    </citation>
    <scope>NUCLEOTIDE SEQUENCE [LARGE SCALE GENOMIC DNA]</scope>
    <source>
        <strain evidence="1 2">ATCC 33693</strain>
    </source>
</reference>
<comment type="caution">
    <text evidence="1">The sequence shown here is derived from an EMBL/GenBank/DDBJ whole genome shotgun (WGS) entry which is preliminary data.</text>
</comment>
<organism evidence="1 2">
    <name type="scientific">Fusobacterium periodonticum ATCC 33693</name>
    <dbReference type="NCBI Taxonomy" id="546275"/>
    <lineage>
        <taxon>Bacteria</taxon>
        <taxon>Fusobacteriati</taxon>
        <taxon>Fusobacteriota</taxon>
        <taxon>Fusobacteriia</taxon>
        <taxon>Fusobacteriales</taxon>
        <taxon>Fusobacteriaceae</taxon>
        <taxon>Fusobacterium</taxon>
    </lineage>
</organism>
<dbReference type="STRING" id="546275.FUSPEROL_02174"/>
<evidence type="ECO:0000313" key="1">
    <source>
        <dbReference type="EMBL" id="EFE85910.1"/>
    </source>
</evidence>
<protein>
    <submittedName>
        <fullName evidence="1">Uncharacterized protein</fullName>
    </submittedName>
</protein>
<gene>
    <name evidence="1" type="ORF">FUSPEROL_02174</name>
</gene>
<name>D4CXL3_9FUSO</name>
<proteinExistence type="predicted"/>